<sequence>MLGLSRSPSCYRRAVARLRHLASGAEHPLSARHLLGRAPTCALRIDDPGVSGYHAELSWDGEGWKVQDLGSRNGTTLGGEALVKGKRVPLPAQVELELAGAVRFVLVDATEPTLIAFGPQGEVREAAHELLCLPSEEQPELTLFRELDGRWWVEDDAWARELGEVESLVAGGQSWRVLSPRSLASTREASGAGLLAEQRLCFEVSRDGEHVELSLVHATQRRALAPRSHQFLLLALARARLADADPERGLPETERGWVYREDLPRMLAIQPELIHLWIHRARKQLVQAGIRDAVGLFERRASGTQLRLGVRALEIRDQ</sequence>
<feature type="domain" description="FHA" evidence="1">
    <location>
        <begin position="33"/>
        <end position="82"/>
    </location>
</feature>
<dbReference type="InterPro" id="IPR008984">
    <property type="entry name" value="SMAD_FHA_dom_sf"/>
</dbReference>
<evidence type="ECO:0000313" key="3">
    <source>
        <dbReference type="Proteomes" id="UP000005801"/>
    </source>
</evidence>
<dbReference type="SUPFAM" id="SSF49879">
    <property type="entry name" value="SMAD/FHA domain"/>
    <property type="match status" value="1"/>
</dbReference>
<evidence type="ECO:0000313" key="2">
    <source>
        <dbReference type="EMBL" id="EDM78513.1"/>
    </source>
</evidence>
<dbReference type="PANTHER" id="PTHR23308">
    <property type="entry name" value="NUCLEAR INHIBITOR OF PROTEIN PHOSPHATASE-1"/>
    <property type="match status" value="1"/>
</dbReference>
<dbReference type="Gene3D" id="2.60.200.20">
    <property type="match status" value="1"/>
</dbReference>
<proteinExistence type="predicted"/>
<dbReference type="PROSITE" id="PS50006">
    <property type="entry name" value="FHA_DOMAIN"/>
    <property type="match status" value="1"/>
</dbReference>
<dbReference type="InterPro" id="IPR050923">
    <property type="entry name" value="Cell_Proc_Reg/RNA_Proc"/>
</dbReference>
<dbReference type="OrthoDB" id="7869657at2"/>
<dbReference type="EMBL" id="ABCS01000030">
    <property type="protein sequence ID" value="EDM78513.1"/>
    <property type="molecule type" value="Genomic_DNA"/>
</dbReference>
<keyword evidence="3" id="KW-1185">Reference proteome</keyword>
<dbReference type="STRING" id="391625.PPSIR1_33399"/>
<dbReference type="InterPro" id="IPR000253">
    <property type="entry name" value="FHA_dom"/>
</dbReference>
<organism evidence="2 3">
    <name type="scientific">Plesiocystis pacifica SIR-1</name>
    <dbReference type="NCBI Taxonomy" id="391625"/>
    <lineage>
        <taxon>Bacteria</taxon>
        <taxon>Pseudomonadati</taxon>
        <taxon>Myxococcota</taxon>
        <taxon>Polyangia</taxon>
        <taxon>Nannocystales</taxon>
        <taxon>Nannocystaceae</taxon>
        <taxon>Plesiocystis</taxon>
    </lineage>
</organism>
<dbReference type="AlphaFoldDB" id="A6G6N6"/>
<dbReference type="Pfam" id="PF00498">
    <property type="entry name" value="FHA"/>
    <property type="match status" value="1"/>
</dbReference>
<dbReference type="SMART" id="SM00240">
    <property type="entry name" value="FHA"/>
    <property type="match status" value="1"/>
</dbReference>
<comment type="caution">
    <text evidence="2">The sequence shown here is derived from an EMBL/GenBank/DDBJ whole genome shotgun (WGS) entry which is preliminary data.</text>
</comment>
<name>A6G6N6_9BACT</name>
<dbReference type="eggNOG" id="COG1716">
    <property type="taxonomic scope" value="Bacteria"/>
</dbReference>
<dbReference type="Proteomes" id="UP000005801">
    <property type="component" value="Unassembled WGS sequence"/>
</dbReference>
<dbReference type="CDD" id="cd00060">
    <property type="entry name" value="FHA"/>
    <property type="match status" value="1"/>
</dbReference>
<accession>A6G6N6</accession>
<evidence type="ECO:0000259" key="1">
    <source>
        <dbReference type="PROSITE" id="PS50006"/>
    </source>
</evidence>
<gene>
    <name evidence="2" type="ORF">PPSIR1_33399</name>
</gene>
<protein>
    <submittedName>
        <fullName evidence="2">FHA domain protein</fullName>
    </submittedName>
</protein>
<reference evidence="2 3" key="1">
    <citation type="submission" date="2007-06" db="EMBL/GenBank/DDBJ databases">
        <authorList>
            <person name="Shimkets L."/>
            <person name="Ferriera S."/>
            <person name="Johnson J."/>
            <person name="Kravitz S."/>
            <person name="Beeson K."/>
            <person name="Sutton G."/>
            <person name="Rogers Y.-H."/>
            <person name="Friedman R."/>
            <person name="Frazier M."/>
            <person name="Venter J.C."/>
        </authorList>
    </citation>
    <scope>NUCLEOTIDE SEQUENCE [LARGE SCALE GENOMIC DNA]</scope>
    <source>
        <strain evidence="2 3">SIR-1</strain>
    </source>
</reference>